<evidence type="ECO:0000313" key="2">
    <source>
        <dbReference type="Proteomes" id="UP000736583"/>
    </source>
</evidence>
<comment type="caution">
    <text evidence="1">The sequence shown here is derived from an EMBL/GenBank/DDBJ whole genome shotgun (WGS) entry which is preliminary data.</text>
</comment>
<evidence type="ECO:0000313" key="1">
    <source>
        <dbReference type="EMBL" id="MBU5592068.1"/>
    </source>
</evidence>
<dbReference type="EMBL" id="JAHLQL010000002">
    <property type="protein sequence ID" value="MBU5592068.1"/>
    <property type="molecule type" value="Genomic_DNA"/>
</dbReference>
<gene>
    <name evidence="1" type="ORF">KQI89_09825</name>
</gene>
<accession>A0ABS6F1E1</accession>
<sequence>MQLLYNIYYKFNKEKVETSKKYLKLIKIDKVYDLIIKNCWKYSVQYEIVFKNQEVLEIMLYGRKKSTFLKFHITPIVFYEDYTHFLWKAHNMNCNKAYYINTGIFEKNILTNYNKDYWSRYVSLEDANKFIEKQIMMHPKHKPYLNIKYIDFCRYIPE</sequence>
<name>A0ABS6F1E1_9CLOT</name>
<organism evidence="1 2">
    <name type="scientific">Clostridium simiarum</name>
    <dbReference type="NCBI Taxonomy" id="2841506"/>
    <lineage>
        <taxon>Bacteria</taxon>
        <taxon>Bacillati</taxon>
        <taxon>Bacillota</taxon>
        <taxon>Clostridia</taxon>
        <taxon>Eubacteriales</taxon>
        <taxon>Clostridiaceae</taxon>
        <taxon>Clostridium</taxon>
    </lineage>
</organism>
<reference evidence="1 2" key="1">
    <citation type="submission" date="2021-06" db="EMBL/GenBank/DDBJ databases">
        <authorList>
            <person name="Sun Q."/>
            <person name="Li D."/>
        </authorList>
    </citation>
    <scope>NUCLEOTIDE SEQUENCE [LARGE SCALE GENOMIC DNA]</scope>
    <source>
        <strain evidence="1 2">MSJ-4</strain>
    </source>
</reference>
<proteinExistence type="predicted"/>
<protein>
    <submittedName>
        <fullName evidence="1">Uncharacterized protein</fullName>
    </submittedName>
</protein>
<dbReference type="Proteomes" id="UP000736583">
    <property type="component" value="Unassembled WGS sequence"/>
</dbReference>
<keyword evidence="2" id="KW-1185">Reference proteome</keyword>
<dbReference type="RefSeq" id="WP_032120680.1">
    <property type="nucleotide sequence ID" value="NZ_JAHLQL010000002.1"/>
</dbReference>